<evidence type="ECO:0000313" key="3">
    <source>
        <dbReference type="Proteomes" id="UP000068164"/>
    </source>
</evidence>
<dbReference type="OrthoDB" id="9798776at2"/>
<dbReference type="RefSeq" id="WP_062369282.1">
    <property type="nucleotide sequence ID" value="NZ_LNCD01000036.1"/>
</dbReference>
<dbReference type="InterPro" id="IPR011008">
    <property type="entry name" value="Dimeric_a/b-barrel"/>
</dbReference>
<dbReference type="Proteomes" id="UP000068164">
    <property type="component" value="Unassembled WGS sequence"/>
</dbReference>
<proteinExistence type="predicted"/>
<protein>
    <recommendedName>
        <fullName evidence="1">NIPSNAP domain-containing protein</fullName>
    </recommendedName>
</protein>
<dbReference type="InterPro" id="IPR012577">
    <property type="entry name" value="NIPSNAP"/>
</dbReference>
<evidence type="ECO:0000313" key="2">
    <source>
        <dbReference type="EMBL" id="KWV56557.1"/>
    </source>
</evidence>
<gene>
    <name evidence="2" type="ORF">AS026_33915</name>
</gene>
<dbReference type="AlphaFoldDB" id="A0A120FP83"/>
<evidence type="ECO:0000259" key="1">
    <source>
        <dbReference type="Pfam" id="PF07978"/>
    </source>
</evidence>
<name>A0A120FP83_9HYPH</name>
<comment type="caution">
    <text evidence="2">The sequence shown here is derived from an EMBL/GenBank/DDBJ whole genome shotgun (WGS) entry which is preliminary data.</text>
</comment>
<feature type="domain" description="NIPSNAP" evidence="1">
    <location>
        <begin position="11"/>
        <end position="116"/>
    </location>
</feature>
<reference evidence="2 3" key="1">
    <citation type="submission" date="2015-11" db="EMBL/GenBank/DDBJ databases">
        <title>Draft Genome Sequence of the Strain BR 10423 (Rhizobium sp.) isolated from nodules of Mimosa pudica.</title>
        <authorList>
            <person name="Barauna A.C."/>
            <person name="Zilli J.E."/>
            <person name="Simoes-Araujo J.L."/>
            <person name="Reis V.M."/>
            <person name="James E.K."/>
            <person name="Reis F.B.Jr."/>
            <person name="Rouws L.F."/>
            <person name="Passos S.R."/>
            <person name="Gois S.R."/>
        </authorList>
    </citation>
    <scope>NUCLEOTIDE SEQUENCE [LARGE SCALE GENOMIC DNA]</scope>
    <source>
        <strain evidence="2 3">BR10423</strain>
    </source>
</reference>
<dbReference type="EMBL" id="LNCD01000036">
    <property type="protein sequence ID" value="KWV56557.1"/>
    <property type="molecule type" value="Genomic_DNA"/>
</dbReference>
<keyword evidence="3" id="KW-1185">Reference proteome</keyword>
<organism evidence="2 3">
    <name type="scientific">Rhizobium altiplani</name>
    <dbReference type="NCBI Taxonomy" id="1864509"/>
    <lineage>
        <taxon>Bacteria</taxon>
        <taxon>Pseudomonadati</taxon>
        <taxon>Pseudomonadota</taxon>
        <taxon>Alphaproteobacteria</taxon>
        <taxon>Hyphomicrobiales</taxon>
        <taxon>Rhizobiaceae</taxon>
        <taxon>Rhizobium/Agrobacterium group</taxon>
        <taxon>Rhizobium</taxon>
    </lineage>
</organism>
<dbReference type="Pfam" id="PF07978">
    <property type="entry name" value="NIPSNAP"/>
    <property type="match status" value="1"/>
</dbReference>
<sequence>MLNSPVTCEVRYRIDQSRITEFNAYAQIWIELIERHGGTHHGYFIPREKPVGVGTSFPGVGMEGGSEIAVALFTFPDETTYLRYRNNVAEDPDGIEANARFGNNPPFSSYERVFLQPLPRKD</sequence>
<dbReference type="SUPFAM" id="SSF54909">
    <property type="entry name" value="Dimeric alpha+beta barrel"/>
    <property type="match status" value="1"/>
</dbReference>
<accession>A0A120FP83</accession>